<dbReference type="Proteomes" id="UP001234297">
    <property type="component" value="Chromosome 2"/>
</dbReference>
<evidence type="ECO:0000313" key="2">
    <source>
        <dbReference type="Proteomes" id="UP001234297"/>
    </source>
</evidence>
<gene>
    <name evidence="1" type="ORF">MRB53_005663</name>
</gene>
<proteinExistence type="predicted"/>
<comment type="caution">
    <text evidence="1">The sequence shown here is derived from an EMBL/GenBank/DDBJ whole genome shotgun (WGS) entry which is preliminary data.</text>
</comment>
<dbReference type="EMBL" id="CM056810">
    <property type="protein sequence ID" value="KAJ8643915.1"/>
    <property type="molecule type" value="Genomic_DNA"/>
</dbReference>
<evidence type="ECO:0000313" key="1">
    <source>
        <dbReference type="EMBL" id="KAJ8643915.1"/>
    </source>
</evidence>
<keyword evidence="2" id="KW-1185">Reference proteome</keyword>
<name>A0ACC2MDY9_PERAE</name>
<organism evidence="1 2">
    <name type="scientific">Persea americana</name>
    <name type="common">Avocado</name>
    <dbReference type="NCBI Taxonomy" id="3435"/>
    <lineage>
        <taxon>Eukaryota</taxon>
        <taxon>Viridiplantae</taxon>
        <taxon>Streptophyta</taxon>
        <taxon>Embryophyta</taxon>
        <taxon>Tracheophyta</taxon>
        <taxon>Spermatophyta</taxon>
        <taxon>Magnoliopsida</taxon>
        <taxon>Magnoliidae</taxon>
        <taxon>Laurales</taxon>
        <taxon>Lauraceae</taxon>
        <taxon>Persea</taxon>
    </lineage>
</organism>
<reference evidence="1 2" key="1">
    <citation type="journal article" date="2022" name="Hortic Res">
        <title>A haplotype resolved chromosomal level avocado genome allows analysis of novel avocado genes.</title>
        <authorList>
            <person name="Nath O."/>
            <person name="Fletcher S.J."/>
            <person name="Hayward A."/>
            <person name="Shaw L.M."/>
            <person name="Masouleh A.K."/>
            <person name="Furtado A."/>
            <person name="Henry R.J."/>
            <person name="Mitter N."/>
        </authorList>
    </citation>
    <scope>NUCLEOTIDE SEQUENCE [LARGE SCALE GENOMIC DNA]</scope>
    <source>
        <strain evidence="2">cv. Hass</strain>
    </source>
</reference>
<accession>A0ACC2MDY9</accession>
<sequence length="375" mass="43684">MEGKSFALNLMEEEQAAIHKEDSTTMLWHRRLGNVHHTALLFMKKNNIWEGLPDLEEELPTCAAYQYGKQTRLPFPQNKARRAAQKLQLVHNVEGPQQTPSLNGSKFYIAFIDDHTRMCWIYFMKFKSEVKRDKLDKKAEPGIFIGYNSVSKAYRIYLPQTNKVIVSRDVQFFESDRWTWENDKKLEFQEENADIDDMLEFQEENDDIDEEPVSRTRSLSDIYQSFGSAIFSWCSKKQEAIAQSTAEAEYVAAAVNQALWFRKLMADLNMEQKESTQILAMADLNMEQKESTQILVDNQAAISIANNPVFHGKTKHFKLKLYFLREVQREGEIQLIYCKTENQNADILTKPLPKARYEFLRERIGVCSSRAKEEC</sequence>
<protein>
    <submittedName>
        <fullName evidence="1">Uncharacterized protein</fullName>
    </submittedName>
</protein>